<dbReference type="EMBL" id="JAIXMP010000020">
    <property type="protein sequence ID" value="KAI9257395.1"/>
    <property type="molecule type" value="Genomic_DNA"/>
</dbReference>
<keyword evidence="2" id="KW-1185">Reference proteome</keyword>
<evidence type="ECO:0000313" key="1">
    <source>
        <dbReference type="EMBL" id="KAI9257395.1"/>
    </source>
</evidence>
<name>A0AAD5JWQ6_9FUNG</name>
<reference evidence="1" key="2">
    <citation type="submission" date="2023-02" db="EMBL/GenBank/DDBJ databases">
        <authorList>
            <consortium name="DOE Joint Genome Institute"/>
            <person name="Mondo S.J."/>
            <person name="Chang Y."/>
            <person name="Wang Y."/>
            <person name="Ahrendt S."/>
            <person name="Andreopoulos W."/>
            <person name="Barry K."/>
            <person name="Beard J."/>
            <person name="Benny G.L."/>
            <person name="Blankenship S."/>
            <person name="Bonito G."/>
            <person name="Cuomo C."/>
            <person name="Desiro A."/>
            <person name="Gervers K.A."/>
            <person name="Hundley H."/>
            <person name="Kuo A."/>
            <person name="LaButti K."/>
            <person name="Lang B.F."/>
            <person name="Lipzen A."/>
            <person name="O'Donnell K."/>
            <person name="Pangilinan J."/>
            <person name="Reynolds N."/>
            <person name="Sandor L."/>
            <person name="Smith M.W."/>
            <person name="Tsang A."/>
            <person name="Grigoriev I.V."/>
            <person name="Stajich J.E."/>
            <person name="Spatafora J.W."/>
        </authorList>
    </citation>
    <scope>NUCLEOTIDE SEQUENCE</scope>
    <source>
        <strain evidence="1">RSA 2281</strain>
    </source>
</reference>
<sequence>MLQNLTIQGDPQEMEEPLLLAEQHVFLKISKRMSEAQQDICNISLDEMTFLLHRNHEETTEYHNQLFRIMEENMLMDDGALTSLLVLQEVTTQSIVQKNATAYYIRSWTIPPATLRQHINDKYGVGGILGKFYNTLKHVDMATFNDMDIYEFHHARGIEGHLEEANGRVFYRNRLFPWKESISQEIRRQTEAEDGTQVIPQAGLTDTIFRQALPHTIYDHVILVLVGNDITVTDYTKNCVFFDGSRAGDLTKKILVRHKTGSTCFENLDSNFNSASFPFIDLFPWVNTQNTRNAALRQLSEYMHIVQPVITVAFSSLALNRLLDLTWTITLVIGELAIKYAERISRSNRGRLIYRIWEMCNPKSSNLDGRLSDLYDSLRETKDELQAFRENRRRRNPPVVCRATDDTIHEAVILRMERYGTAEHAPHSDDRRRQVDQLWQMYYPALHIHIPRSNEEEWRAWASNLKIGDHFFASAMRHVCTSKHHPLRNALNIYRPEGYDSEDESWLNDEELVNATTTSWGAKMKEYLPDDHFSSENQRRRRQCALVDQDIEQRLELKFPKYLVPQLDKKNRMFRVRFLEEGIGLDYIDGKPFLGQNKERFLISCTRIQAAHDGLQLMRLWRREREAITGMPVQVSVPIINEKRDRPAWKNNTKEGKKVAFVFPINDGAYSLGLLRTFLNTYFPNGGYITVAAKDVIPHIKQKKATAIQPLLETYLENNQEHPYYHEWKNWNDDIAKGGRHYFPNIKFLRPDAKIETDNEKVMVKGGVRRASYIKFGPA</sequence>
<evidence type="ECO:0000313" key="2">
    <source>
        <dbReference type="Proteomes" id="UP001209540"/>
    </source>
</evidence>
<organism evidence="1 2">
    <name type="scientific">Phascolomyces articulosus</name>
    <dbReference type="NCBI Taxonomy" id="60185"/>
    <lineage>
        <taxon>Eukaryota</taxon>
        <taxon>Fungi</taxon>
        <taxon>Fungi incertae sedis</taxon>
        <taxon>Mucoromycota</taxon>
        <taxon>Mucoromycotina</taxon>
        <taxon>Mucoromycetes</taxon>
        <taxon>Mucorales</taxon>
        <taxon>Lichtheimiaceae</taxon>
        <taxon>Phascolomyces</taxon>
    </lineage>
</organism>
<gene>
    <name evidence="1" type="ORF">BDA99DRAFT_606616</name>
</gene>
<dbReference type="AlphaFoldDB" id="A0AAD5JWQ6"/>
<reference evidence="1" key="1">
    <citation type="journal article" date="2022" name="IScience">
        <title>Evolution of zygomycete secretomes and the origins of terrestrial fungal ecologies.</title>
        <authorList>
            <person name="Chang Y."/>
            <person name="Wang Y."/>
            <person name="Mondo S."/>
            <person name="Ahrendt S."/>
            <person name="Andreopoulos W."/>
            <person name="Barry K."/>
            <person name="Beard J."/>
            <person name="Benny G.L."/>
            <person name="Blankenship S."/>
            <person name="Bonito G."/>
            <person name="Cuomo C."/>
            <person name="Desiro A."/>
            <person name="Gervers K.A."/>
            <person name="Hundley H."/>
            <person name="Kuo A."/>
            <person name="LaButti K."/>
            <person name="Lang B.F."/>
            <person name="Lipzen A."/>
            <person name="O'Donnell K."/>
            <person name="Pangilinan J."/>
            <person name="Reynolds N."/>
            <person name="Sandor L."/>
            <person name="Smith M.E."/>
            <person name="Tsang A."/>
            <person name="Grigoriev I.V."/>
            <person name="Stajich J.E."/>
            <person name="Spatafora J.W."/>
        </authorList>
    </citation>
    <scope>NUCLEOTIDE SEQUENCE</scope>
    <source>
        <strain evidence="1">RSA 2281</strain>
    </source>
</reference>
<comment type="caution">
    <text evidence="1">The sequence shown here is derived from an EMBL/GenBank/DDBJ whole genome shotgun (WGS) entry which is preliminary data.</text>
</comment>
<dbReference type="Proteomes" id="UP001209540">
    <property type="component" value="Unassembled WGS sequence"/>
</dbReference>
<accession>A0AAD5JWQ6</accession>
<proteinExistence type="predicted"/>
<protein>
    <submittedName>
        <fullName evidence="1">Uncharacterized protein</fullName>
    </submittedName>
</protein>